<dbReference type="InterPro" id="IPR052298">
    <property type="entry name" value="ZMYND10"/>
</dbReference>
<feature type="region of interest" description="Disordered" evidence="1">
    <location>
        <begin position="18"/>
        <end position="54"/>
    </location>
</feature>
<dbReference type="GO" id="GO:0036158">
    <property type="term" value="P:outer dynein arm assembly"/>
    <property type="evidence" value="ECO:0007669"/>
    <property type="project" value="TreeGrafter"/>
</dbReference>
<proteinExistence type="predicted"/>
<dbReference type="GO" id="GO:0034451">
    <property type="term" value="C:centriolar satellite"/>
    <property type="evidence" value="ECO:0007669"/>
    <property type="project" value="TreeGrafter"/>
</dbReference>
<dbReference type="GO" id="GO:0036159">
    <property type="term" value="P:inner dynein arm assembly"/>
    <property type="evidence" value="ECO:0007669"/>
    <property type="project" value="TreeGrafter"/>
</dbReference>
<reference evidence="2 3" key="1">
    <citation type="submission" date="2024-05" db="EMBL/GenBank/DDBJ databases">
        <authorList>
            <person name="Wallberg A."/>
        </authorList>
    </citation>
    <scope>NUCLEOTIDE SEQUENCE [LARGE SCALE GENOMIC DNA]</scope>
</reference>
<dbReference type="PANTHER" id="PTHR13244">
    <property type="entry name" value="ZINC FINGER MYND DOMAIN CONTAINING PROTEIN 10"/>
    <property type="match status" value="1"/>
</dbReference>
<feature type="compositionally biased region" description="Acidic residues" evidence="1">
    <location>
        <begin position="22"/>
        <end position="32"/>
    </location>
</feature>
<protein>
    <submittedName>
        <fullName evidence="2">Uncharacterized protein</fullName>
    </submittedName>
</protein>
<dbReference type="AlphaFoldDB" id="A0AAV2R4H2"/>
<dbReference type="PANTHER" id="PTHR13244:SF7">
    <property type="entry name" value="ZINC FINGER MYND DOMAIN-CONTAINING PROTEIN 10"/>
    <property type="match status" value="1"/>
</dbReference>
<evidence type="ECO:0000313" key="3">
    <source>
        <dbReference type="Proteomes" id="UP001497623"/>
    </source>
</evidence>
<comment type="caution">
    <text evidence="2">The sequence shown here is derived from an EMBL/GenBank/DDBJ whole genome shotgun (WGS) entry which is preliminary data.</text>
</comment>
<evidence type="ECO:0000256" key="1">
    <source>
        <dbReference type="SAM" id="MobiDB-lite"/>
    </source>
</evidence>
<name>A0AAV2R4H2_MEGNR</name>
<evidence type="ECO:0000313" key="2">
    <source>
        <dbReference type="EMBL" id="CAL4111880.1"/>
    </source>
</evidence>
<dbReference type="EMBL" id="CAXKWB010014836">
    <property type="protein sequence ID" value="CAL4111880.1"/>
    <property type="molecule type" value="Genomic_DNA"/>
</dbReference>
<organism evidence="2 3">
    <name type="scientific">Meganyctiphanes norvegica</name>
    <name type="common">Northern krill</name>
    <name type="synonym">Thysanopoda norvegica</name>
    <dbReference type="NCBI Taxonomy" id="48144"/>
    <lineage>
        <taxon>Eukaryota</taxon>
        <taxon>Metazoa</taxon>
        <taxon>Ecdysozoa</taxon>
        <taxon>Arthropoda</taxon>
        <taxon>Crustacea</taxon>
        <taxon>Multicrustacea</taxon>
        <taxon>Malacostraca</taxon>
        <taxon>Eumalacostraca</taxon>
        <taxon>Eucarida</taxon>
        <taxon>Euphausiacea</taxon>
        <taxon>Euphausiidae</taxon>
        <taxon>Meganyctiphanes</taxon>
    </lineage>
</organism>
<dbReference type="GO" id="GO:0044458">
    <property type="term" value="P:motile cilium assembly"/>
    <property type="evidence" value="ECO:0007669"/>
    <property type="project" value="TreeGrafter"/>
</dbReference>
<sequence length="183" mass="21153">MVDYCVRQLTDLVVGKYRADNSEEDDDDDDQTEQQMLKDKKYNVSSVSPDEEVKREERRTALVLGARSVGILQLLATHRNKLALCTVRRLLSTHDVPQLLAQLLNDNPWKTTAPDGQPQFFDNGVWMPQEDMNRLTQNECQMLVTLHCLLLDRETVAFYELNSVRRGALLKLRPLLREEILNQ</sequence>
<keyword evidence="3" id="KW-1185">Reference proteome</keyword>
<gene>
    <name evidence="2" type="ORF">MNOR_LOCUS19739</name>
</gene>
<feature type="non-terminal residue" evidence="2">
    <location>
        <position position="183"/>
    </location>
</feature>
<dbReference type="GO" id="GO:0005737">
    <property type="term" value="C:cytoplasm"/>
    <property type="evidence" value="ECO:0007669"/>
    <property type="project" value="TreeGrafter"/>
</dbReference>
<dbReference type="Proteomes" id="UP001497623">
    <property type="component" value="Unassembled WGS sequence"/>
</dbReference>
<accession>A0AAV2R4H2</accession>